<name>A0A315ZYD0_SEDFL</name>
<keyword evidence="1" id="KW-0813">Transport</keyword>
<dbReference type="InterPro" id="IPR003439">
    <property type="entry name" value="ABC_transporter-like_ATP-bd"/>
</dbReference>
<evidence type="ECO:0000256" key="1">
    <source>
        <dbReference type="ARBA" id="ARBA00022448"/>
    </source>
</evidence>
<reference evidence="5 6" key="1">
    <citation type="submission" date="2018-03" db="EMBL/GenBank/DDBJ databases">
        <title>Genomic Encyclopedia of Archaeal and Bacterial Type Strains, Phase II (KMG-II): from individual species to whole genera.</title>
        <authorList>
            <person name="Goeker M."/>
        </authorList>
    </citation>
    <scope>NUCLEOTIDE SEQUENCE [LARGE SCALE GENOMIC DNA]</scope>
    <source>
        <strain evidence="5 6">DSM 28229</strain>
    </source>
</reference>
<proteinExistence type="predicted"/>
<dbReference type="SMART" id="SM00382">
    <property type="entry name" value="AAA"/>
    <property type="match status" value="1"/>
</dbReference>
<dbReference type="PROSITE" id="PS50893">
    <property type="entry name" value="ABC_TRANSPORTER_2"/>
    <property type="match status" value="1"/>
</dbReference>
<dbReference type="Gene3D" id="3.40.50.300">
    <property type="entry name" value="P-loop containing nucleotide triphosphate hydrolases"/>
    <property type="match status" value="1"/>
</dbReference>
<comment type="caution">
    <text evidence="5">The sequence shown here is derived from an EMBL/GenBank/DDBJ whole genome shotgun (WGS) entry which is preliminary data.</text>
</comment>
<dbReference type="Proteomes" id="UP000245535">
    <property type="component" value="Unassembled WGS sequence"/>
</dbReference>
<evidence type="ECO:0000256" key="2">
    <source>
        <dbReference type="ARBA" id="ARBA00022741"/>
    </source>
</evidence>
<organism evidence="5 6">
    <name type="scientific">Sediminitomix flava</name>
    <dbReference type="NCBI Taxonomy" id="379075"/>
    <lineage>
        <taxon>Bacteria</taxon>
        <taxon>Pseudomonadati</taxon>
        <taxon>Bacteroidota</taxon>
        <taxon>Cytophagia</taxon>
        <taxon>Cytophagales</taxon>
        <taxon>Flammeovirgaceae</taxon>
        <taxon>Sediminitomix</taxon>
    </lineage>
</organism>
<evidence type="ECO:0000256" key="3">
    <source>
        <dbReference type="ARBA" id="ARBA00022840"/>
    </source>
</evidence>
<dbReference type="InterPro" id="IPR003593">
    <property type="entry name" value="AAA+_ATPase"/>
</dbReference>
<dbReference type="InterPro" id="IPR050093">
    <property type="entry name" value="ABC_SmlMolc_Importer"/>
</dbReference>
<dbReference type="InterPro" id="IPR017871">
    <property type="entry name" value="ABC_transporter-like_CS"/>
</dbReference>
<dbReference type="EMBL" id="QGDO01000003">
    <property type="protein sequence ID" value="PWJ42367.1"/>
    <property type="molecule type" value="Genomic_DNA"/>
</dbReference>
<dbReference type="GO" id="GO:0005524">
    <property type="term" value="F:ATP binding"/>
    <property type="evidence" value="ECO:0007669"/>
    <property type="project" value="UniProtKB-KW"/>
</dbReference>
<keyword evidence="3 5" id="KW-0067">ATP-binding</keyword>
<protein>
    <submittedName>
        <fullName evidence="5">Iron(III) transport system ATP-binding protein</fullName>
    </submittedName>
</protein>
<keyword evidence="2" id="KW-0547">Nucleotide-binding</keyword>
<gene>
    <name evidence="5" type="ORF">BC781_103619</name>
</gene>
<evidence type="ECO:0000313" key="5">
    <source>
        <dbReference type="EMBL" id="PWJ42367.1"/>
    </source>
</evidence>
<dbReference type="PANTHER" id="PTHR42781:SF9">
    <property type="entry name" value="AMINO ACID ABC TRANSPORTER, ATP-BINDING PROTEIN-RELATED"/>
    <property type="match status" value="1"/>
</dbReference>
<sequence length="333" mass="37617">MSYLQVSNLQVKAKNSDNIIIKDIDLSMNKGEILAILGASGSGKTTLLKSLSGLLARSKGNILLDGKEVIDPTKKLVAGNSDIALVHQDYALFPNSNIIENLKYPLRRTSKEYQEYRIKELLALCGLEDKKDKLPYQLSGGEKQRVAIACALANEPSLLLFDEPFSNLDPLLKHDFLNAFKEIFSKTNTTVIFVTHHVDEAMILADKIAMIREGEILQVGRPKELYDYPKHSYTAQFFGYTNILSAKESSLINKDGGYYAVRAEEIEYSPIQKEGFEETKLIRTDYLGLYSIHHLLKADIKLSVIDLKNEIEMKQEKIYVRIPEQNLKEVSID</sequence>
<dbReference type="PANTHER" id="PTHR42781">
    <property type="entry name" value="SPERMIDINE/PUTRESCINE IMPORT ATP-BINDING PROTEIN POTA"/>
    <property type="match status" value="1"/>
</dbReference>
<dbReference type="AlphaFoldDB" id="A0A315ZYD0"/>
<dbReference type="GO" id="GO:0016887">
    <property type="term" value="F:ATP hydrolysis activity"/>
    <property type="evidence" value="ECO:0007669"/>
    <property type="project" value="InterPro"/>
</dbReference>
<evidence type="ECO:0000259" key="4">
    <source>
        <dbReference type="PROSITE" id="PS50893"/>
    </source>
</evidence>
<dbReference type="RefSeq" id="WP_109619254.1">
    <property type="nucleotide sequence ID" value="NZ_QGDO01000003.1"/>
</dbReference>
<feature type="domain" description="ABC transporter" evidence="4">
    <location>
        <begin position="4"/>
        <end position="238"/>
    </location>
</feature>
<dbReference type="OrthoDB" id="1114670at2"/>
<dbReference type="Pfam" id="PF00005">
    <property type="entry name" value="ABC_tran"/>
    <property type="match status" value="1"/>
</dbReference>
<dbReference type="SUPFAM" id="SSF52540">
    <property type="entry name" value="P-loop containing nucleoside triphosphate hydrolases"/>
    <property type="match status" value="1"/>
</dbReference>
<evidence type="ECO:0000313" key="6">
    <source>
        <dbReference type="Proteomes" id="UP000245535"/>
    </source>
</evidence>
<accession>A0A315ZYD0</accession>
<dbReference type="InterPro" id="IPR027417">
    <property type="entry name" value="P-loop_NTPase"/>
</dbReference>
<keyword evidence="6" id="KW-1185">Reference proteome</keyword>
<dbReference type="PROSITE" id="PS00211">
    <property type="entry name" value="ABC_TRANSPORTER_1"/>
    <property type="match status" value="1"/>
</dbReference>